<name>A0ABD3CUQ3_9LAMI</name>
<reference evidence="2" key="1">
    <citation type="journal article" date="2024" name="IScience">
        <title>Strigolactones Initiate the Formation of Haustorium-like Structures in Castilleja.</title>
        <authorList>
            <person name="Buerger M."/>
            <person name="Peterson D."/>
            <person name="Chory J."/>
        </authorList>
    </citation>
    <scope>NUCLEOTIDE SEQUENCE [LARGE SCALE GENOMIC DNA]</scope>
</reference>
<accession>A0ABD3CUQ3</accession>
<evidence type="ECO:0000313" key="2">
    <source>
        <dbReference type="Proteomes" id="UP001632038"/>
    </source>
</evidence>
<protein>
    <submittedName>
        <fullName evidence="1">Uncharacterized protein</fullName>
    </submittedName>
</protein>
<keyword evidence="2" id="KW-1185">Reference proteome</keyword>
<dbReference type="AlphaFoldDB" id="A0ABD3CUQ3"/>
<dbReference type="Proteomes" id="UP001632038">
    <property type="component" value="Unassembled WGS sequence"/>
</dbReference>
<evidence type="ECO:0000313" key="1">
    <source>
        <dbReference type="EMBL" id="KAL3633357.1"/>
    </source>
</evidence>
<sequence>MIDGFCAVVNAAFTPYRAKDSFLHNSGIHSNCIVPNFPKETTRSCS</sequence>
<organism evidence="1 2">
    <name type="scientific">Castilleja foliolosa</name>
    <dbReference type="NCBI Taxonomy" id="1961234"/>
    <lineage>
        <taxon>Eukaryota</taxon>
        <taxon>Viridiplantae</taxon>
        <taxon>Streptophyta</taxon>
        <taxon>Embryophyta</taxon>
        <taxon>Tracheophyta</taxon>
        <taxon>Spermatophyta</taxon>
        <taxon>Magnoliopsida</taxon>
        <taxon>eudicotyledons</taxon>
        <taxon>Gunneridae</taxon>
        <taxon>Pentapetalae</taxon>
        <taxon>asterids</taxon>
        <taxon>lamiids</taxon>
        <taxon>Lamiales</taxon>
        <taxon>Orobanchaceae</taxon>
        <taxon>Pedicularideae</taxon>
        <taxon>Castillejinae</taxon>
        <taxon>Castilleja</taxon>
    </lineage>
</organism>
<dbReference type="EMBL" id="JAVIJP010000030">
    <property type="protein sequence ID" value="KAL3633357.1"/>
    <property type="molecule type" value="Genomic_DNA"/>
</dbReference>
<proteinExistence type="predicted"/>
<gene>
    <name evidence="1" type="ORF">CASFOL_022884</name>
</gene>
<comment type="caution">
    <text evidence="1">The sequence shown here is derived from an EMBL/GenBank/DDBJ whole genome shotgun (WGS) entry which is preliminary data.</text>
</comment>